<protein>
    <recommendedName>
        <fullName evidence="1">MoxR-vWA-beta-propeller ternary system domain-containing protein</fullName>
    </recommendedName>
</protein>
<dbReference type="Proteomes" id="UP000464178">
    <property type="component" value="Chromosome"/>
</dbReference>
<evidence type="ECO:0000259" key="1">
    <source>
        <dbReference type="Pfam" id="PF19918"/>
    </source>
</evidence>
<dbReference type="InterPro" id="IPR045552">
    <property type="entry name" value="bpX2"/>
</dbReference>
<dbReference type="AlphaFoldDB" id="A0A6P2D0Z2"/>
<evidence type="ECO:0000313" key="3">
    <source>
        <dbReference type="Proteomes" id="UP000464178"/>
    </source>
</evidence>
<dbReference type="RefSeq" id="WP_162669488.1">
    <property type="nucleotide sequence ID" value="NZ_LR593886.1"/>
</dbReference>
<gene>
    <name evidence="2" type="ORF">SOIL9_26960</name>
</gene>
<dbReference type="EMBL" id="LR593886">
    <property type="protein sequence ID" value="VTR95018.1"/>
    <property type="molecule type" value="Genomic_DNA"/>
</dbReference>
<sequence>MTVPTHDPWAGVSAARLPQEHLAALAAVRNFTDVRVFLEDGVAWVRWPAGRSEVVRGLLPVPGVVFYSQRAGTWVRFGHLVPTDDAPPTTEGKPIAEVLVPARFEPIPPNAALPAPVILTVVRGGNPQSATALICTIAELAEWADTATTAELARVRGARTGDRVALTGEQLPTILRAKRFWGRDVFVPVGFRPEPDLPTSALLAATGTTPKEFLFLDETGADVIPRAAFEPLTRAGIRLGVSER</sequence>
<accession>A0A6P2D0Z2</accession>
<keyword evidence="3" id="KW-1185">Reference proteome</keyword>
<dbReference type="KEGG" id="gms:SOIL9_26960"/>
<feature type="domain" description="MoxR-vWA-beta-propeller ternary system" evidence="1">
    <location>
        <begin position="15"/>
        <end position="239"/>
    </location>
</feature>
<proteinExistence type="predicted"/>
<dbReference type="Pfam" id="PF19918">
    <property type="entry name" value="bpX2"/>
    <property type="match status" value="1"/>
</dbReference>
<name>A0A6P2D0Z2_9BACT</name>
<evidence type="ECO:0000313" key="2">
    <source>
        <dbReference type="EMBL" id="VTR95018.1"/>
    </source>
</evidence>
<organism evidence="2 3">
    <name type="scientific">Gemmata massiliana</name>
    <dbReference type="NCBI Taxonomy" id="1210884"/>
    <lineage>
        <taxon>Bacteria</taxon>
        <taxon>Pseudomonadati</taxon>
        <taxon>Planctomycetota</taxon>
        <taxon>Planctomycetia</taxon>
        <taxon>Gemmatales</taxon>
        <taxon>Gemmataceae</taxon>
        <taxon>Gemmata</taxon>
    </lineage>
</organism>
<reference evidence="2 3" key="1">
    <citation type="submission" date="2019-05" db="EMBL/GenBank/DDBJ databases">
        <authorList>
            <consortium name="Science for Life Laboratories"/>
        </authorList>
    </citation>
    <scope>NUCLEOTIDE SEQUENCE [LARGE SCALE GENOMIC DNA]</scope>
    <source>
        <strain evidence="2">Soil9</strain>
    </source>
</reference>